<dbReference type="AlphaFoldDB" id="A0A9N9GAQ3"/>
<sequence length="357" mass="41300">MTEVIEIDINNTQVANEAKDANSSIYFKEVVNSEVNINNAQTINKTEDANSSICLKEVMNSDLYSTKAFSTWEITPEQVENWIQFSDCVLNDVMHKTNHYGIALSMFVGFNQYWHNILLAQALLSDEITKRQPAVIITNTNPAVDSAVHQHLRNSLGDNYGKFIEAFYVYRNSLAKETFEKRLKNIRQNFPKTNSYMKVLLYIAIRSIGPIASYESVNGCLKWLLHSLNVSLHELINKIYQLLDMQDKKEEYNFWKLAIPCIKSQGKTNFLFKKIDKCLKRIFTSNILQKQCNKINQLIYYEAIKISNNDVKRFCNNEQEIEIHDASVIEMQQALLSELIYLVKGLENVIKIWSVKV</sequence>
<evidence type="ECO:0000313" key="1">
    <source>
        <dbReference type="EMBL" id="CAG8593463.1"/>
    </source>
</evidence>
<organism evidence="1 2">
    <name type="scientific">Cetraspora pellucida</name>
    <dbReference type="NCBI Taxonomy" id="1433469"/>
    <lineage>
        <taxon>Eukaryota</taxon>
        <taxon>Fungi</taxon>
        <taxon>Fungi incertae sedis</taxon>
        <taxon>Mucoromycota</taxon>
        <taxon>Glomeromycotina</taxon>
        <taxon>Glomeromycetes</taxon>
        <taxon>Diversisporales</taxon>
        <taxon>Gigasporaceae</taxon>
        <taxon>Cetraspora</taxon>
    </lineage>
</organism>
<dbReference type="EMBL" id="CAJVQA010004186">
    <property type="protein sequence ID" value="CAG8593463.1"/>
    <property type="molecule type" value="Genomic_DNA"/>
</dbReference>
<dbReference type="PANTHER" id="PTHR47718:SF6">
    <property type="entry name" value="PROTEIN FAR1-RELATED SEQUENCE"/>
    <property type="match status" value="1"/>
</dbReference>
<gene>
    <name evidence="1" type="ORF">CPELLU_LOCUS6648</name>
</gene>
<evidence type="ECO:0000313" key="2">
    <source>
        <dbReference type="Proteomes" id="UP000789759"/>
    </source>
</evidence>
<feature type="non-terminal residue" evidence="1">
    <location>
        <position position="1"/>
    </location>
</feature>
<dbReference type="OrthoDB" id="2437720at2759"/>
<accession>A0A9N9GAQ3</accession>
<comment type="caution">
    <text evidence="1">The sequence shown here is derived from an EMBL/GenBank/DDBJ whole genome shotgun (WGS) entry which is preliminary data.</text>
</comment>
<keyword evidence="2" id="KW-1185">Reference proteome</keyword>
<proteinExistence type="predicted"/>
<dbReference type="Proteomes" id="UP000789759">
    <property type="component" value="Unassembled WGS sequence"/>
</dbReference>
<name>A0A9N9GAQ3_9GLOM</name>
<protein>
    <submittedName>
        <fullName evidence="1">2712_t:CDS:1</fullName>
    </submittedName>
</protein>
<reference evidence="1" key="1">
    <citation type="submission" date="2021-06" db="EMBL/GenBank/DDBJ databases">
        <authorList>
            <person name="Kallberg Y."/>
            <person name="Tangrot J."/>
            <person name="Rosling A."/>
        </authorList>
    </citation>
    <scope>NUCLEOTIDE SEQUENCE</scope>
    <source>
        <strain evidence="1">FL966</strain>
    </source>
</reference>
<dbReference type="PANTHER" id="PTHR47718">
    <property type="entry name" value="OS01G0519700 PROTEIN"/>
    <property type="match status" value="1"/>
</dbReference>